<name>W7IE05_9PSEU</name>
<dbReference type="AlphaFoldDB" id="W7IE05"/>
<dbReference type="eggNOG" id="ENOG50337ZK">
    <property type="taxonomic scope" value="Bacteria"/>
</dbReference>
<dbReference type="STRING" id="909613.UO65_5622"/>
<dbReference type="SUPFAM" id="SSF69322">
    <property type="entry name" value="Tricorn protease domain 2"/>
    <property type="match status" value="1"/>
</dbReference>
<comment type="caution">
    <text evidence="2">The sequence shown here is derived from an EMBL/GenBank/DDBJ whole genome shotgun (WGS) entry which is preliminary data.</text>
</comment>
<protein>
    <submittedName>
        <fullName evidence="2">Uncharacterized protein</fullName>
    </submittedName>
</protein>
<sequence>MRVLRGAAAVADIALAENENVVDAEWVPGGSRVVVATSTRLVSIDTATGATATAPCECSHLAVADGKVYSIDGYSPKEMAVHDVTTLRAEEAVRPDLAGGKGLLGIDGAGDRLVMFRITEDGARPLTDVVVFQPATGTSTTVGNTGHLGTPSGGAYTPRGWRDAPGYAYLASGSTGAQTGTASVVWFDPTSPAPQVVTTDRRLREQTPDVPDESWNSAREHLWWASDGTIRTTAWTWKCEQADPLEQPRCTDLVPHQQWRHDGVDWTRTDDRDLASVRELGDGTSVELSRDKDLSLVNGGTRTPVATDVDRVWTPALPAVPVEQGDQALAERFAPEVWLHQDEKNFPVDAGEFVRRSTLRFDHGPPCGDPRLVAERADPVKLGRGEHTSPALRRNQRDCSPSDEPVVFRSDLAAEDGSGKGFLLDLDDDARDGDKPVDGTVTAPVYWEYLPGQRPGVGAYVYWFLYAYNDFLNNHEADWERVAVQVDGDRPVAVAFSKHEVPPCQITWERLDTEGDHPVTFSASGSHASYGFAGEFSRADGKQVGTDKTARNTRWQTWTDVRALRDQPWYGYRGLWGDTALIDVNSGIVGPYPKRDMSTLLTTSQCTEQVGRVPTGWLGAWKAGRVQDPMAAQDPRAKDYTAEISLEQGQFGEQVGTATYGGLGCVGVLTLERGTQEAIVLREAREPDPASPNQQCRTAGHTTIKQTATGLSYSFVPDRRPGPITADLTR</sequence>
<gene>
    <name evidence="2" type="ORF">UO65_5622</name>
</gene>
<proteinExistence type="predicted"/>
<keyword evidence="3" id="KW-1185">Reference proteome</keyword>
<dbReference type="PANTHER" id="PTHR48174">
    <property type="entry name" value="DUF946 FAMILY PROTEIN"/>
    <property type="match status" value="1"/>
</dbReference>
<dbReference type="Proteomes" id="UP000019277">
    <property type="component" value="Unassembled WGS sequence"/>
</dbReference>
<accession>W7IE05</accession>
<organism evidence="2 3">
    <name type="scientific">Actinokineospora spheciospongiae</name>
    <dbReference type="NCBI Taxonomy" id="909613"/>
    <lineage>
        <taxon>Bacteria</taxon>
        <taxon>Bacillati</taxon>
        <taxon>Actinomycetota</taxon>
        <taxon>Actinomycetes</taxon>
        <taxon>Pseudonocardiales</taxon>
        <taxon>Pseudonocardiaceae</taxon>
        <taxon>Actinokineospora</taxon>
    </lineage>
</organism>
<reference evidence="2 3" key="1">
    <citation type="journal article" date="2014" name="Genome Announc.">
        <title>Draft Genome Sequence of the Antitrypanosomally Active Sponge-Associated Bacterium Actinokineospora sp. Strain EG49.</title>
        <authorList>
            <person name="Harjes J."/>
            <person name="Ryu T."/>
            <person name="Abdelmohsen U.R."/>
            <person name="Moitinho-Silva L."/>
            <person name="Horn H."/>
            <person name="Ravasi T."/>
            <person name="Hentschel U."/>
        </authorList>
    </citation>
    <scope>NUCLEOTIDE SEQUENCE [LARGE SCALE GENOMIC DNA]</scope>
    <source>
        <strain evidence="2 3">EG49</strain>
    </source>
</reference>
<evidence type="ECO:0000313" key="2">
    <source>
        <dbReference type="EMBL" id="EWC59070.1"/>
    </source>
</evidence>
<dbReference type="PANTHER" id="PTHR48174:SF5">
    <property type="entry name" value="VACUOLAR PROTEIN SORTING-ASSOCIATED PROTEIN 62"/>
    <property type="match status" value="1"/>
</dbReference>
<dbReference type="PATRIC" id="fig|909613.9.peg.5621"/>
<dbReference type="EMBL" id="AYXG01000220">
    <property type="protein sequence ID" value="EWC59070.1"/>
    <property type="molecule type" value="Genomic_DNA"/>
</dbReference>
<evidence type="ECO:0000313" key="3">
    <source>
        <dbReference type="Proteomes" id="UP000019277"/>
    </source>
</evidence>
<feature type="region of interest" description="Disordered" evidence="1">
    <location>
        <begin position="382"/>
        <end position="403"/>
    </location>
</feature>
<evidence type="ECO:0000256" key="1">
    <source>
        <dbReference type="SAM" id="MobiDB-lite"/>
    </source>
</evidence>